<name>X1C4B7_9ZZZZ</name>
<feature type="non-terminal residue" evidence="1">
    <location>
        <position position="292"/>
    </location>
</feature>
<reference evidence="1" key="1">
    <citation type="journal article" date="2014" name="Front. Microbiol.">
        <title>High frequency of phylogenetically diverse reductive dehalogenase-homologous genes in deep subseafloor sedimentary metagenomes.</title>
        <authorList>
            <person name="Kawai M."/>
            <person name="Futagami T."/>
            <person name="Toyoda A."/>
            <person name="Takaki Y."/>
            <person name="Nishi S."/>
            <person name="Hori S."/>
            <person name="Arai W."/>
            <person name="Tsubouchi T."/>
            <person name="Morono Y."/>
            <person name="Uchiyama I."/>
            <person name="Ito T."/>
            <person name="Fujiyama A."/>
            <person name="Inagaki F."/>
            <person name="Takami H."/>
        </authorList>
    </citation>
    <scope>NUCLEOTIDE SEQUENCE</scope>
    <source>
        <strain evidence="1">Expedition CK06-06</strain>
    </source>
</reference>
<sequence>HIWGSNDTSGHQDLQIQWTVKNPGGGIVENYSDWSYDRPPGDNHQFIGGRFDLSSAGQYTIAVQLRMNKNSPVTVDSYSGALCTVAGGGLQPPECETLSAEDIFRNKATIVGRLLETSYWSQVYVYFEWGKTTGYGNTTVQVMMYEGNEGREFQAVLEGLTPETTYHYRAVVEAKGFRSDEVGPGYGADMTFTTEESLEELIEVYKERYYWDYNSTEGAYEPFTIPLGDGGGYQFNFRNISRRTLNNVETFVSFRYPDGDAGPGTSGGPYSMEDGKTRVKSLHWTFDIKGTW</sequence>
<evidence type="ECO:0008006" key="2">
    <source>
        <dbReference type="Google" id="ProtNLM"/>
    </source>
</evidence>
<accession>X1C4B7</accession>
<dbReference type="EMBL" id="BART01020269">
    <property type="protein sequence ID" value="GAH02197.1"/>
    <property type="molecule type" value="Genomic_DNA"/>
</dbReference>
<organism evidence="1">
    <name type="scientific">marine sediment metagenome</name>
    <dbReference type="NCBI Taxonomy" id="412755"/>
    <lineage>
        <taxon>unclassified sequences</taxon>
        <taxon>metagenomes</taxon>
        <taxon>ecological metagenomes</taxon>
    </lineage>
</organism>
<feature type="non-terminal residue" evidence="1">
    <location>
        <position position="1"/>
    </location>
</feature>
<protein>
    <recommendedName>
        <fullName evidence="2">Fibronectin type-III domain-containing protein</fullName>
    </recommendedName>
</protein>
<proteinExistence type="predicted"/>
<gene>
    <name evidence="1" type="ORF">S01H4_37692</name>
</gene>
<dbReference type="AlphaFoldDB" id="X1C4B7"/>
<evidence type="ECO:0000313" key="1">
    <source>
        <dbReference type="EMBL" id="GAH02197.1"/>
    </source>
</evidence>
<comment type="caution">
    <text evidence="1">The sequence shown here is derived from an EMBL/GenBank/DDBJ whole genome shotgun (WGS) entry which is preliminary data.</text>
</comment>